<sequence length="154" mass="16176">MSAILGQRPTDTQCRSGLVLVVLEPPATLAPAGALGVRRPYRQAIGGGHWTRTQPGEHGRRHRPAVQRADCLFIGPVPAPAFDGTAAVANGAVGFGAGRLTLNVSEGCAGSTSWGTSWEVSDGDSRRAGRTYPQRERALRLDRAVAPPARVFGP</sequence>
<reference evidence="1 2" key="1">
    <citation type="journal article" date="2013" name="ISME J.">
        <title>A metabolic model for members of the genus Tetrasphaera involved in enhanced biological phosphorus removal.</title>
        <authorList>
            <person name="Kristiansen R."/>
            <person name="Nguyen H.T.T."/>
            <person name="Saunders A.M."/>
            <person name="Nielsen J.L."/>
            <person name="Wimmer R."/>
            <person name="Le V.Q."/>
            <person name="McIlroy S.J."/>
            <person name="Petrovski S."/>
            <person name="Seviour R.J."/>
            <person name="Calteau A."/>
            <person name="Nielsen K.L."/>
            <person name="Nielsen P.H."/>
        </authorList>
    </citation>
    <scope>NUCLEOTIDE SEQUENCE [LARGE SCALE GENOMIC DNA]</scope>
    <source>
        <strain evidence="1 2">T1-X7</strain>
    </source>
</reference>
<organism evidence="1 2">
    <name type="scientific">Nostocoides japonicum T1-X7</name>
    <dbReference type="NCBI Taxonomy" id="1194083"/>
    <lineage>
        <taxon>Bacteria</taxon>
        <taxon>Bacillati</taxon>
        <taxon>Actinomycetota</taxon>
        <taxon>Actinomycetes</taxon>
        <taxon>Micrococcales</taxon>
        <taxon>Intrasporangiaceae</taxon>
        <taxon>Nostocoides</taxon>
    </lineage>
</organism>
<dbReference type="STRING" id="1194083.BN12_10033"/>
<accession>A0A077LSR7</accession>
<gene>
    <name evidence="1" type="ORF">BN12_10033</name>
</gene>
<dbReference type="AlphaFoldDB" id="A0A077LSR7"/>
<keyword evidence="2" id="KW-1185">Reference proteome</keyword>
<name>A0A077LSR7_9MICO</name>
<comment type="caution">
    <text evidence="1">The sequence shown here is derived from an EMBL/GenBank/DDBJ whole genome shotgun (WGS) entry which is preliminary data.</text>
</comment>
<protein>
    <submittedName>
        <fullName evidence="1">Uncharacterized protein</fullName>
    </submittedName>
</protein>
<evidence type="ECO:0000313" key="2">
    <source>
        <dbReference type="Proteomes" id="UP000035721"/>
    </source>
</evidence>
<proteinExistence type="predicted"/>
<dbReference type="Proteomes" id="UP000035721">
    <property type="component" value="Unassembled WGS sequence"/>
</dbReference>
<dbReference type="EMBL" id="CAJB01000001">
    <property type="protein sequence ID" value="CCH75886.1"/>
    <property type="molecule type" value="Genomic_DNA"/>
</dbReference>
<evidence type="ECO:0000313" key="1">
    <source>
        <dbReference type="EMBL" id="CCH75886.1"/>
    </source>
</evidence>